<dbReference type="AlphaFoldDB" id="A0AAF0D1T5"/>
<dbReference type="PANTHER" id="PTHR42953">
    <property type="entry name" value="HIGH-AFFINITY ZINC UPTAKE SYSTEM PROTEIN ZNUA-RELATED"/>
    <property type="match status" value="1"/>
</dbReference>
<dbReference type="PRINTS" id="PR00691">
    <property type="entry name" value="ADHESINB"/>
</dbReference>
<feature type="transmembrane region" description="Helical" evidence="4">
    <location>
        <begin position="6"/>
        <end position="28"/>
    </location>
</feature>
<dbReference type="KEGG" id="oyw:OdinLCB4_006335"/>
<dbReference type="InterPro" id="IPR050492">
    <property type="entry name" value="Bact_metal-bind_prot9"/>
</dbReference>
<dbReference type="EMBL" id="CP091871">
    <property type="protein sequence ID" value="WEU40085.1"/>
    <property type="molecule type" value="Genomic_DNA"/>
</dbReference>
<evidence type="ECO:0000256" key="4">
    <source>
        <dbReference type="SAM" id="Phobius"/>
    </source>
</evidence>
<dbReference type="InterPro" id="IPR006128">
    <property type="entry name" value="Lipoprotein_PsaA-like"/>
</dbReference>
<keyword evidence="4" id="KW-0812">Transmembrane</keyword>
<dbReference type="InterPro" id="IPR006127">
    <property type="entry name" value="ZnuA-like"/>
</dbReference>
<evidence type="ECO:0000313" key="5">
    <source>
        <dbReference type="EMBL" id="WEU40085.1"/>
    </source>
</evidence>
<sequence>MLDKKIISGLTVIMIITASGLGAFIFLLNPQVNSSGSRIRVAVSIPVQSEIVSMIGGEHVQVTVLVPPGADPHSYEPTPSQLTELSQAEIYFFIGSGLEFELTWWSQILSVNPHIILVNASEGVALQHGDPHIWSSPLNVKKMAENFYKALILLDPLNQREYSSNFNAYIRMLDFLHAYINSSLGEYPNRVFLTFHPAFSYFAEDYNLTQVSIEEEGKPVTPQTLQWAVSNATIYNLTIVFASPQFDISYAKTVAEQINGRVVLIDNLSSDYIFTMLKFVSYLIEEFES</sequence>
<dbReference type="GO" id="GO:0030001">
    <property type="term" value="P:metal ion transport"/>
    <property type="evidence" value="ECO:0007669"/>
    <property type="project" value="InterPro"/>
</dbReference>
<evidence type="ECO:0000256" key="3">
    <source>
        <dbReference type="ARBA" id="ARBA00022729"/>
    </source>
</evidence>
<reference evidence="5" key="1">
    <citation type="journal article" date="2017" name="Nature">
        <title>Asgard archaea illuminate the origin of eukaryotic cellular complexity.</title>
        <authorList>
            <person name="Zaremba-Niedzwiedzka K."/>
            <person name="Caceres E.F."/>
            <person name="Saw J.H."/>
            <person name="Backstrom D."/>
            <person name="Juzokaite L."/>
            <person name="Vancaester E."/>
            <person name="Seitz K.W."/>
            <person name="Anantharaman K."/>
            <person name="Starnawski P."/>
            <person name="Kjeldsen K.U."/>
            <person name="Scott M.B."/>
            <person name="Nunoura T."/>
            <person name="Banfield J.F."/>
            <person name="Schramm A."/>
            <person name="Baker B.J."/>
            <person name="Spang A."/>
            <person name="Ettema T.J.G."/>
        </authorList>
    </citation>
    <scope>NUCLEOTIDE SEQUENCE</scope>
    <source>
        <strain evidence="5">LCB_4</strain>
    </source>
</reference>
<keyword evidence="4" id="KW-1133">Transmembrane helix</keyword>
<dbReference type="Gene3D" id="3.40.50.1980">
    <property type="entry name" value="Nitrogenase molybdenum iron protein domain"/>
    <property type="match status" value="2"/>
</dbReference>
<dbReference type="SUPFAM" id="SSF53807">
    <property type="entry name" value="Helical backbone' metal receptor"/>
    <property type="match status" value="1"/>
</dbReference>
<accession>A0AAF0D1T5</accession>
<dbReference type="GO" id="GO:0007155">
    <property type="term" value="P:cell adhesion"/>
    <property type="evidence" value="ECO:0007669"/>
    <property type="project" value="InterPro"/>
</dbReference>
<keyword evidence="4" id="KW-0472">Membrane</keyword>
<keyword evidence="3" id="KW-0732">Signal</keyword>
<reference evidence="5" key="2">
    <citation type="journal article" date="2022" name="Nat. Microbiol.">
        <title>A closed Candidatus Odinarchaeum chromosome exposes Asgard archaeal viruses.</title>
        <authorList>
            <person name="Tamarit D."/>
            <person name="Caceres E.F."/>
            <person name="Krupovic M."/>
            <person name="Nijland R."/>
            <person name="Eme L."/>
            <person name="Robinson N.P."/>
            <person name="Ettema T.J.G."/>
        </authorList>
    </citation>
    <scope>NUCLEOTIDE SEQUENCE</scope>
    <source>
        <strain evidence="5">LCB_4</strain>
    </source>
</reference>
<dbReference type="PANTHER" id="PTHR42953:SF3">
    <property type="entry name" value="HIGH-AFFINITY ZINC UPTAKE SYSTEM PROTEIN ZNUA"/>
    <property type="match status" value="1"/>
</dbReference>
<dbReference type="Pfam" id="PF01297">
    <property type="entry name" value="ZnuA"/>
    <property type="match status" value="1"/>
</dbReference>
<dbReference type="PRINTS" id="PR00690">
    <property type="entry name" value="ADHESNFAMILY"/>
</dbReference>
<evidence type="ECO:0000256" key="2">
    <source>
        <dbReference type="ARBA" id="ARBA00022448"/>
    </source>
</evidence>
<comment type="similarity">
    <text evidence="1">Belongs to the bacterial solute-binding protein 9 family.</text>
</comment>
<dbReference type="GO" id="GO:0046872">
    <property type="term" value="F:metal ion binding"/>
    <property type="evidence" value="ECO:0007669"/>
    <property type="project" value="InterPro"/>
</dbReference>
<dbReference type="Proteomes" id="UP000186851">
    <property type="component" value="Chromosome"/>
</dbReference>
<protein>
    <submittedName>
        <fullName evidence="5">Zinc ABC transporter substrate-binding protein</fullName>
    </submittedName>
</protein>
<keyword evidence="2" id="KW-0813">Transport</keyword>
<dbReference type="InterPro" id="IPR006129">
    <property type="entry name" value="AdhesinB"/>
</dbReference>
<evidence type="ECO:0000313" key="6">
    <source>
        <dbReference type="Proteomes" id="UP000186851"/>
    </source>
</evidence>
<organism evidence="5 6">
    <name type="scientific">Odinarchaeota yellowstonii (strain LCB_4)</name>
    <dbReference type="NCBI Taxonomy" id="1841599"/>
    <lineage>
        <taxon>Archaea</taxon>
        <taxon>Promethearchaeati</taxon>
        <taxon>Candidatus Odinarchaeota</taxon>
        <taxon>Candidatus Odinarchaeia</taxon>
        <taxon>Candidatus Odinarchaeales</taxon>
        <taxon>Candidatus Odinarchaeaceae</taxon>
        <taxon>Candidatus Odinarchaeum</taxon>
    </lineage>
</organism>
<evidence type="ECO:0000256" key="1">
    <source>
        <dbReference type="ARBA" id="ARBA00011028"/>
    </source>
</evidence>
<proteinExistence type="inferred from homology"/>
<name>A0AAF0D1T5_ODILC</name>
<gene>
    <name evidence="5" type="ORF">OdinLCB4_006335</name>
</gene>